<feature type="transmembrane region" description="Helical" evidence="1">
    <location>
        <begin position="108"/>
        <end position="127"/>
    </location>
</feature>
<keyword evidence="1" id="KW-0812">Transmembrane</keyword>
<organism evidence="2 3">
    <name type="scientific">Pseudotenacibaculum haliotis</name>
    <dbReference type="NCBI Taxonomy" id="1862138"/>
    <lineage>
        <taxon>Bacteria</taxon>
        <taxon>Pseudomonadati</taxon>
        <taxon>Bacteroidota</taxon>
        <taxon>Flavobacteriia</taxon>
        <taxon>Flavobacteriales</taxon>
        <taxon>Flavobacteriaceae</taxon>
        <taxon>Pseudotenacibaculum</taxon>
    </lineage>
</organism>
<evidence type="ECO:0000313" key="3">
    <source>
        <dbReference type="Proteomes" id="UP001597508"/>
    </source>
</evidence>
<feature type="transmembrane region" description="Helical" evidence="1">
    <location>
        <begin position="170"/>
        <end position="190"/>
    </location>
</feature>
<protein>
    <submittedName>
        <fullName evidence="2">Uncharacterized protein</fullName>
    </submittedName>
</protein>
<gene>
    <name evidence="2" type="ORF">ACFSRZ_10605</name>
</gene>
<keyword evidence="3" id="KW-1185">Reference proteome</keyword>
<feature type="transmembrane region" description="Helical" evidence="1">
    <location>
        <begin position="5"/>
        <end position="24"/>
    </location>
</feature>
<name>A0ABW5LV37_9FLAO</name>
<proteinExistence type="predicted"/>
<keyword evidence="1" id="KW-0472">Membrane</keyword>
<keyword evidence="1" id="KW-1133">Transmembrane helix</keyword>
<evidence type="ECO:0000256" key="1">
    <source>
        <dbReference type="SAM" id="Phobius"/>
    </source>
</evidence>
<feature type="transmembrane region" description="Helical" evidence="1">
    <location>
        <begin position="44"/>
        <end position="76"/>
    </location>
</feature>
<feature type="transmembrane region" description="Helical" evidence="1">
    <location>
        <begin position="133"/>
        <end position="149"/>
    </location>
</feature>
<dbReference type="Proteomes" id="UP001597508">
    <property type="component" value="Unassembled WGS sequence"/>
</dbReference>
<reference evidence="3" key="1">
    <citation type="journal article" date="2019" name="Int. J. Syst. Evol. Microbiol.">
        <title>The Global Catalogue of Microorganisms (GCM) 10K type strain sequencing project: providing services to taxonomists for standard genome sequencing and annotation.</title>
        <authorList>
            <consortium name="The Broad Institute Genomics Platform"/>
            <consortium name="The Broad Institute Genome Sequencing Center for Infectious Disease"/>
            <person name="Wu L."/>
            <person name="Ma J."/>
        </authorList>
    </citation>
    <scope>NUCLEOTIDE SEQUENCE [LARGE SCALE GENOMIC DNA]</scope>
    <source>
        <strain evidence="3">KCTC 52127</strain>
    </source>
</reference>
<sequence>MIARILKNLSLLYAFLLILGYIYLHTYYESFNIEIYSYLTTNEILLIFLNLIYPVLSILALFLITIIVCLITYWIIETFIKIIFKLLRALKKTPLEQIKQQNKSNIQINLSLIISLFISSGFIFYALFKLTRFWGIGSIIIPVIYFLIHSKVSKIKISNNSFISFKTSKFRFDIFSLAFFFIVMSWYYGYAKAELIQKNSYFLSFSNISFIYDHKRIIPNDSLIYLGSTNKYFFYRDKKNSISKIYPIDKVENILSGDEYDMLPIRFDEFSNNWIKNLKLSFPKREHHYKVTTSLNDCKNIQVGKFSLGNFLIERSKTTQTEFNGYYGGKIKQYRIVWKSSCEYFIYNSNDSLIDRRVITKITDSTYTRLSARDSSSYTLRKLRY</sequence>
<accession>A0ABW5LV37</accession>
<dbReference type="EMBL" id="JBHULH010000004">
    <property type="protein sequence ID" value="MFD2567824.1"/>
    <property type="molecule type" value="Genomic_DNA"/>
</dbReference>
<comment type="caution">
    <text evidence="2">The sequence shown here is derived from an EMBL/GenBank/DDBJ whole genome shotgun (WGS) entry which is preliminary data.</text>
</comment>
<evidence type="ECO:0000313" key="2">
    <source>
        <dbReference type="EMBL" id="MFD2567824.1"/>
    </source>
</evidence>
<dbReference type="RefSeq" id="WP_379666530.1">
    <property type="nucleotide sequence ID" value="NZ_JBHULH010000004.1"/>
</dbReference>